<keyword evidence="1" id="KW-0732">Signal</keyword>
<dbReference type="Proteomes" id="UP000273252">
    <property type="component" value="Unassembled WGS sequence"/>
</dbReference>
<keyword evidence="3" id="KW-1185">Reference proteome</keyword>
<protein>
    <submittedName>
        <fullName evidence="2">Uncharacterized protein</fullName>
    </submittedName>
</protein>
<dbReference type="EMBL" id="QVMU01000009">
    <property type="protein sequence ID" value="RJX71033.1"/>
    <property type="molecule type" value="Genomic_DNA"/>
</dbReference>
<evidence type="ECO:0000256" key="1">
    <source>
        <dbReference type="SAM" id="SignalP"/>
    </source>
</evidence>
<feature type="signal peptide" evidence="1">
    <location>
        <begin position="1"/>
        <end position="21"/>
    </location>
</feature>
<name>A0A3A6R4E2_9VIBR</name>
<gene>
    <name evidence="2" type="ORF">DZ860_11935</name>
</gene>
<dbReference type="RefSeq" id="WP_120031549.1">
    <property type="nucleotide sequence ID" value="NZ_QVMU01000009.1"/>
</dbReference>
<sequence length="280" mass="30710">MKRLTVTVGLIAGLLSGQVFAQNMSLTGDSISTATIQGLEFKMADFTSSSDKQGRVESMSQGMFKFDRGYDDGYVGPAGYFQSNGIISCSNPIVKITSLADFTQLPTGDNPFPVFGLSSYDKKAPSTDDGKISRVGFRLYNDDTVMNFSALENIDKVSHEQVLASIKDRFGAPSFVLKDKNGWRVIYLDKAIDAAPIQLAYENALNPEKPNNLLNMTPSTVLYGVLMDASLNSDLNLNISGSALEFYIGDEYWVFTKYFDLGKFIGRVNTALEHCETAPK</sequence>
<evidence type="ECO:0000313" key="2">
    <source>
        <dbReference type="EMBL" id="RJX71033.1"/>
    </source>
</evidence>
<proteinExistence type="predicted"/>
<feature type="chain" id="PRO_5017370296" evidence="1">
    <location>
        <begin position="22"/>
        <end position="280"/>
    </location>
</feature>
<evidence type="ECO:0000313" key="3">
    <source>
        <dbReference type="Proteomes" id="UP000273252"/>
    </source>
</evidence>
<dbReference type="AlphaFoldDB" id="A0A3A6R4E2"/>
<comment type="caution">
    <text evidence="2">The sequence shown here is derived from an EMBL/GenBank/DDBJ whole genome shotgun (WGS) entry which is preliminary data.</text>
</comment>
<reference evidence="2 3" key="1">
    <citation type="submission" date="2018-08" db="EMBL/GenBank/DDBJ databases">
        <title>Vibrio isolated from the Eastern China Marginal Seas.</title>
        <authorList>
            <person name="Li Y."/>
        </authorList>
    </citation>
    <scope>NUCLEOTIDE SEQUENCE [LARGE SCALE GENOMIC DNA]</scope>
    <source>
        <strain evidence="2 3">BEI233</strain>
    </source>
</reference>
<accession>A0A3A6R4E2</accession>
<dbReference type="OrthoDB" id="5905255at2"/>
<organism evidence="2 3">
    <name type="scientific">Vibrio sinensis</name>
    <dbReference type="NCBI Taxonomy" id="2302434"/>
    <lineage>
        <taxon>Bacteria</taxon>
        <taxon>Pseudomonadati</taxon>
        <taxon>Pseudomonadota</taxon>
        <taxon>Gammaproteobacteria</taxon>
        <taxon>Vibrionales</taxon>
        <taxon>Vibrionaceae</taxon>
        <taxon>Vibrio</taxon>
    </lineage>
</organism>